<dbReference type="GO" id="GO:0010333">
    <property type="term" value="F:terpene synthase activity"/>
    <property type="evidence" value="ECO:0007669"/>
    <property type="project" value="InterPro"/>
</dbReference>
<evidence type="ECO:0000256" key="3">
    <source>
        <dbReference type="ARBA" id="ARBA00022842"/>
    </source>
</evidence>
<dbReference type="GeneID" id="113859712"/>
<gene>
    <name evidence="8" type="primary">LOC113859712</name>
</gene>
<dbReference type="InterPro" id="IPR034741">
    <property type="entry name" value="Terpene_cyclase-like_1_C"/>
</dbReference>
<evidence type="ECO:0000313" key="7">
    <source>
        <dbReference type="Proteomes" id="UP000694853"/>
    </source>
</evidence>
<dbReference type="GO" id="GO:0080027">
    <property type="term" value="P:response to herbivore"/>
    <property type="evidence" value="ECO:0007669"/>
    <property type="project" value="UniProtKB-ARBA"/>
</dbReference>
<dbReference type="InterPro" id="IPR001906">
    <property type="entry name" value="Terpene_synth_N"/>
</dbReference>
<dbReference type="InterPro" id="IPR008930">
    <property type="entry name" value="Terpenoid_cyclase/PrenylTrfase"/>
</dbReference>
<dbReference type="InterPro" id="IPR008949">
    <property type="entry name" value="Isoprenoid_synthase_dom_sf"/>
</dbReference>
<dbReference type="CDD" id="cd00684">
    <property type="entry name" value="Terpene_cyclase_plant_C1"/>
    <property type="match status" value="1"/>
</dbReference>
<reference evidence="8" key="2">
    <citation type="submission" date="2025-08" db="UniProtKB">
        <authorList>
            <consortium name="RefSeq"/>
        </authorList>
    </citation>
    <scope>IDENTIFICATION</scope>
    <source>
        <tissue evidence="8">Young leaves</tissue>
    </source>
</reference>
<dbReference type="RefSeq" id="XP_027348219.1">
    <property type="nucleotide sequence ID" value="XM_027492418.1"/>
</dbReference>
<dbReference type="InterPro" id="IPR005630">
    <property type="entry name" value="Terpene_synthase_metal-bd"/>
</dbReference>
<sequence>MARGVHGGRSSEARLRWKQAGGIVCGLMNGGSKAENVMFLWNIISMLRFSSTLCCMASTNVSQRKSANYQPNLWNYDFLQSLKHDYADVKYEDMARKMQEEVRSMIRDENAEIWTALELIEDVKRLGLSYHFHKEIREALHRFLSLERCNGTIIHRTLHETALSFRLLREYGYDVSEDIFKSFKDHKGNFKASLRRDVKGMLSLYEASFLSYEGEHIMDEAKAFTSFHLRNLDKYRISSIVLEQVKHALELPLHRRIQRLEARWYIEAYDKRRDANQVVLEAAKLDFNVVQSKLQRDLQEMSGWWNRMGLAPKLSFSRDRLVECFFWSMGMAFEPQFSDLRKGLTKVTSLITTIDDVYDVYGTLDELELFTEAVESWDIKAVQVLPEYMKICFLALYNTVNGLAYDAIKNQGHDILPYLTKAWSVMLKAFLLEAKWCRDKYLPTFDNYLNNAWVSVSGVVILIHAYFLLNPNITKEALDSLENYHDLLRRPSIIFRLCNDLGTSKAELHRGEGASSILFCMRESGVSEESAYINIQGLLDETWKKMNKDRVTYSPFPKSFVETAMNLARISQCTYLNGDGHGAPDSAANDRIRSLIIEPISLRENHVS</sequence>
<dbReference type="Pfam" id="PF01397">
    <property type="entry name" value="Terpene_synth"/>
    <property type="match status" value="1"/>
</dbReference>
<organism evidence="7 8">
    <name type="scientific">Abrus precatorius</name>
    <name type="common">Indian licorice</name>
    <name type="synonym">Glycine abrus</name>
    <dbReference type="NCBI Taxonomy" id="3816"/>
    <lineage>
        <taxon>Eukaryota</taxon>
        <taxon>Viridiplantae</taxon>
        <taxon>Streptophyta</taxon>
        <taxon>Embryophyta</taxon>
        <taxon>Tracheophyta</taxon>
        <taxon>Spermatophyta</taxon>
        <taxon>Magnoliopsida</taxon>
        <taxon>eudicotyledons</taxon>
        <taxon>Gunneridae</taxon>
        <taxon>Pentapetalae</taxon>
        <taxon>rosids</taxon>
        <taxon>fabids</taxon>
        <taxon>Fabales</taxon>
        <taxon>Fabaceae</taxon>
        <taxon>Papilionoideae</taxon>
        <taxon>50 kb inversion clade</taxon>
        <taxon>NPAAA clade</taxon>
        <taxon>indigoferoid/millettioid clade</taxon>
        <taxon>Abreae</taxon>
        <taxon>Abrus</taxon>
    </lineage>
</organism>
<dbReference type="Gene3D" id="1.10.600.10">
    <property type="entry name" value="Farnesyl Diphosphate Synthase"/>
    <property type="match status" value="1"/>
</dbReference>
<comment type="cofactor">
    <cofactor evidence="1">
        <name>Mg(2+)</name>
        <dbReference type="ChEBI" id="CHEBI:18420"/>
    </cofactor>
</comment>
<dbReference type="KEGG" id="aprc:113859712"/>
<evidence type="ECO:0000259" key="6">
    <source>
        <dbReference type="Pfam" id="PF03936"/>
    </source>
</evidence>
<keyword evidence="2" id="KW-0479">Metal-binding</keyword>
<keyword evidence="7" id="KW-1185">Reference proteome</keyword>
<keyword evidence="4" id="KW-0456">Lyase</keyword>
<accession>A0A8B8L0Q2</accession>
<evidence type="ECO:0000256" key="4">
    <source>
        <dbReference type="ARBA" id="ARBA00023239"/>
    </source>
</evidence>
<dbReference type="SFLD" id="SFLDG01019">
    <property type="entry name" value="Terpene_Cyclase_Like_1_C_Termi"/>
    <property type="match status" value="1"/>
</dbReference>
<dbReference type="GO" id="GO:0000287">
    <property type="term" value="F:magnesium ion binding"/>
    <property type="evidence" value="ECO:0007669"/>
    <property type="project" value="InterPro"/>
</dbReference>
<evidence type="ECO:0000256" key="1">
    <source>
        <dbReference type="ARBA" id="ARBA00001946"/>
    </source>
</evidence>
<dbReference type="OrthoDB" id="1936865at2759"/>
<dbReference type="Proteomes" id="UP000694853">
    <property type="component" value="Unplaced"/>
</dbReference>
<evidence type="ECO:0000259" key="5">
    <source>
        <dbReference type="Pfam" id="PF01397"/>
    </source>
</evidence>
<evidence type="ECO:0000313" key="8">
    <source>
        <dbReference type="RefSeq" id="XP_027348219.1"/>
    </source>
</evidence>
<dbReference type="InterPro" id="IPR036965">
    <property type="entry name" value="Terpene_synth_N_sf"/>
</dbReference>
<dbReference type="PANTHER" id="PTHR31225">
    <property type="entry name" value="OS04G0344100 PROTEIN-RELATED"/>
    <property type="match status" value="1"/>
</dbReference>
<dbReference type="InterPro" id="IPR050148">
    <property type="entry name" value="Terpene_synthase-like"/>
</dbReference>
<dbReference type="GO" id="GO:0016102">
    <property type="term" value="P:diterpenoid biosynthetic process"/>
    <property type="evidence" value="ECO:0007669"/>
    <property type="project" value="InterPro"/>
</dbReference>
<dbReference type="AlphaFoldDB" id="A0A8B8L0Q2"/>
<name>A0A8B8L0Q2_ABRPR</name>
<dbReference type="InterPro" id="IPR044814">
    <property type="entry name" value="Terpene_cyclase_plant_C1"/>
</dbReference>
<dbReference type="SUPFAM" id="SSF48239">
    <property type="entry name" value="Terpenoid cyclases/Protein prenyltransferases"/>
    <property type="match status" value="1"/>
</dbReference>
<dbReference type="FunFam" id="1.50.10.130:FF:000001">
    <property type="entry name" value="Isoprene synthase, chloroplastic"/>
    <property type="match status" value="1"/>
</dbReference>
<dbReference type="SFLD" id="SFLDS00005">
    <property type="entry name" value="Isoprenoid_Synthase_Type_I"/>
    <property type="match status" value="1"/>
</dbReference>
<feature type="domain" description="Terpene synthase N-terminal" evidence="5">
    <location>
        <begin position="73"/>
        <end position="249"/>
    </location>
</feature>
<dbReference type="FunFam" id="1.10.600.10:FF:000007">
    <property type="entry name" value="Isoprene synthase, chloroplastic"/>
    <property type="match status" value="1"/>
</dbReference>
<dbReference type="SUPFAM" id="SSF48576">
    <property type="entry name" value="Terpenoid synthases"/>
    <property type="match status" value="1"/>
</dbReference>
<dbReference type="GO" id="GO:0009611">
    <property type="term" value="P:response to wounding"/>
    <property type="evidence" value="ECO:0007669"/>
    <property type="project" value="UniProtKB-ARBA"/>
</dbReference>
<reference evidence="7" key="1">
    <citation type="journal article" date="2019" name="Toxins">
        <title>Detection of Abrin-Like and Prepropulchellin-Like Toxin Genes and Transcripts Using Whole Genome Sequencing and Full-Length Transcript Sequencing of Abrus precatorius.</title>
        <authorList>
            <person name="Hovde B.T."/>
            <person name="Daligault H.E."/>
            <person name="Hanschen E.R."/>
            <person name="Kunde Y.A."/>
            <person name="Johnson M.B."/>
            <person name="Starkenburg S.R."/>
            <person name="Johnson S.L."/>
        </authorList>
    </citation>
    <scope>NUCLEOTIDE SEQUENCE [LARGE SCALE GENOMIC DNA]</scope>
</reference>
<keyword evidence="3" id="KW-0460">Magnesium</keyword>
<dbReference type="PANTHER" id="PTHR31225:SF252">
    <property type="entry name" value="TERPENE SYNTHASE 12-RELATED"/>
    <property type="match status" value="1"/>
</dbReference>
<feature type="domain" description="Terpene synthase metal-binding" evidence="6">
    <location>
        <begin position="308"/>
        <end position="545"/>
    </location>
</feature>
<evidence type="ECO:0000256" key="2">
    <source>
        <dbReference type="ARBA" id="ARBA00022723"/>
    </source>
</evidence>
<protein>
    <submittedName>
        <fullName evidence="8">Tricyclene synthase EBOS, chloroplastic-like</fullName>
    </submittedName>
</protein>
<proteinExistence type="predicted"/>
<dbReference type="Gene3D" id="1.50.10.130">
    <property type="entry name" value="Terpene synthase, N-terminal domain"/>
    <property type="match status" value="1"/>
</dbReference>
<dbReference type="Pfam" id="PF03936">
    <property type="entry name" value="Terpene_synth_C"/>
    <property type="match status" value="1"/>
</dbReference>